<reference evidence="2 3" key="1">
    <citation type="submission" date="2016-10" db="EMBL/GenBank/DDBJ databases">
        <authorList>
            <person name="de Groot N.N."/>
        </authorList>
    </citation>
    <scope>NUCLEOTIDE SEQUENCE [LARGE SCALE GENOMIC DNA]</scope>
    <source>
        <strain evidence="2 3">DSM 527</strain>
    </source>
</reference>
<dbReference type="RefSeq" id="WP_089830721.1">
    <property type="nucleotide sequence ID" value="NZ_FNBN01000002.1"/>
</dbReference>
<organism evidence="2 3">
    <name type="scientific">Chitinophaga filiformis</name>
    <name type="common">Myxococcus filiformis</name>
    <name type="synonym">Flexibacter filiformis</name>
    <dbReference type="NCBI Taxonomy" id="104663"/>
    <lineage>
        <taxon>Bacteria</taxon>
        <taxon>Pseudomonadati</taxon>
        <taxon>Bacteroidota</taxon>
        <taxon>Chitinophagia</taxon>
        <taxon>Chitinophagales</taxon>
        <taxon>Chitinophagaceae</taxon>
        <taxon>Chitinophaga</taxon>
    </lineage>
</organism>
<gene>
    <name evidence="2" type="ORF">SAMN04488121_102397</name>
</gene>
<evidence type="ECO:0000259" key="1">
    <source>
        <dbReference type="Pfam" id="PF14082"/>
    </source>
</evidence>
<dbReference type="AlphaFoldDB" id="A0A1G7MEI3"/>
<proteinExistence type="predicted"/>
<evidence type="ECO:0000313" key="3">
    <source>
        <dbReference type="Proteomes" id="UP000199045"/>
    </source>
</evidence>
<feature type="domain" description="Shedu protein SduA C-terminal" evidence="1">
    <location>
        <begin position="252"/>
        <end position="409"/>
    </location>
</feature>
<evidence type="ECO:0000313" key="2">
    <source>
        <dbReference type="EMBL" id="SDF60222.1"/>
    </source>
</evidence>
<accession>A0A1G7MEI3</accession>
<name>A0A1G7MEI3_CHIFI</name>
<dbReference type="InterPro" id="IPR025359">
    <property type="entry name" value="SduA_C"/>
</dbReference>
<dbReference type="Pfam" id="PF14082">
    <property type="entry name" value="SduA_C"/>
    <property type="match status" value="1"/>
</dbReference>
<dbReference type="Proteomes" id="UP000199045">
    <property type="component" value="Unassembled WGS sequence"/>
</dbReference>
<protein>
    <recommendedName>
        <fullName evidence="1">Shedu protein SduA C-terminal domain-containing protein</fullName>
    </recommendedName>
</protein>
<dbReference type="EMBL" id="FNBN01000002">
    <property type="protein sequence ID" value="SDF60222.1"/>
    <property type="molecule type" value="Genomic_DNA"/>
</dbReference>
<dbReference type="OrthoDB" id="784881at2"/>
<sequence>MAKVQAQIKPEEYRKASQATKEVYFFKDSENNIDQKSREIFLKEDKEIHYPTPYKGKAKYTNIQKFTYIGFNKKPPVGVYKVFTFGYGFTKTLRPVSDFLDALKISEVFVEKGGKVDIDLKKGIVYLNEEKLTEWNTAFSSLNDKQKTERERASQQYMHEAFPTKITAPAKTYTSGTLAATLLDWGNSLSEFSDADKQSIKELFEKLTLLPDFFTDTSLAKTKEIIDNKFIQAALDDFDKLYSITSDTKGLEKKWQAFLKQHSWIFSTLFAQPVILHEDEAYVGGNTISNKGGKFNDFLIRGGLSTNVSFVEIKTHLAELVLSTAYRGDNVFAASKELTGCIGQVLNQRDIFQKSYFTVMQGNTDVQTFNPKALVLIGNFSTLSAKQRGAFELFRNNSKDVEILTFDELRLKIQSLLTIMTGKAKS</sequence>